<name>A0A3B0B1Z8_9ACTN</name>
<evidence type="ECO:0000313" key="3">
    <source>
        <dbReference type="Proteomes" id="UP000270343"/>
    </source>
</evidence>
<evidence type="ECO:0000256" key="1">
    <source>
        <dbReference type="SAM" id="MobiDB-lite"/>
    </source>
</evidence>
<dbReference type="EMBL" id="RBAM01000010">
    <property type="protein sequence ID" value="RKN65796.1"/>
    <property type="molecule type" value="Genomic_DNA"/>
</dbReference>
<evidence type="ECO:0000313" key="2">
    <source>
        <dbReference type="EMBL" id="RKN65796.1"/>
    </source>
</evidence>
<comment type="caution">
    <text evidence="2">The sequence shown here is derived from an EMBL/GenBank/DDBJ whole genome shotgun (WGS) entry which is preliminary data.</text>
</comment>
<dbReference type="Proteomes" id="UP000270343">
    <property type="component" value="Unassembled WGS sequence"/>
</dbReference>
<dbReference type="AlphaFoldDB" id="A0A3B0B1Z8"/>
<dbReference type="OrthoDB" id="9976997at2"/>
<protein>
    <submittedName>
        <fullName evidence="2">Uncharacterized protein</fullName>
    </submittedName>
</protein>
<reference evidence="2 3" key="1">
    <citation type="journal article" date="2015" name="Antonie Van Leeuwenhoek">
        <title>Streptomyces klenkii sp. nov., isolated from deep marine sediment.</title>
        <authorList>
            <person name="Veyisoglu A."/>
            <person name="Sahin N."/>
        </authorList>
    </citation>
    <scope>NUCLEOTIDE SEQUENCE [LARGE SCALE GENOMIC DNA]</scope>
    <source>
        <strain evidence="2 3">KCTC 29202</strain>
    </source>
</reference>
<feature type="region of interest" description="Disordered" evidence="1">
    <location>
        <begin position="28"/>
        <end position="80"/>
    </location>
</feature>
<accession>A0A3B0B1Z8</accession>
<keyword evidence="3" id="KW-1185">Reference proteome</keyword>
<gene>
    <name evidence="2" type="ORF">D7231_23525</name>
</gene>
<proteinExistence type="predicted"/>
<organism evidence="2 3">
    <name type="scientific">Streptomyces klenkii</name>
    <dbReference type="NCBI Taxonomy" id="1420899"/>
    <lineage>
        <taxon>Bacteria</taxon>
        <taxon>Bacillati</taxon>
        <taxon>Actinomycetota</taxon>
        <taxon>Actinomycetes</taxon>
        <taxon>Kitasatosporales</taxon>
        <taxon>Streptomycetaceae</taxon>
        <taxon>Streptomyces</taxon>
    </lineage>
</organism>
<sequence>MVAVALLLPPLMLCVVLALGRYEERMLSGPAAERPEQTRRLRAVPDLTGEEPGSRQEPVPPAGRAPSAGPFARGRGRHAA</sequence>
<dbReference type="RefSeq" id="WP_120757525.1">
    <property type="nucleotide sequence ID" value="NZ_JBFADQ010000024.1"/>
</dbReference>